<evidence type="ECO:0000313" key="2">
    <source>
        <dbReference type="Proteomes" id="UP000289200"/>
    </source>
</evidence>
<reference evidence="2" key="1">
    <citation type="submission" date="2018-10" db="EMBL/GenBank/DDBJ databases">
        <authorList>
            <person name="Peiro R."/>
            <person name="Begona"/>
            <person name="Cbmso G."/>
            <person name="Lopez M."/>
            <person name="Gonzalez S."/>
            <person name="Sacristan E."/>
            <person name="Castillo E."/>
        </authorList>
    </citation>
    <scope>NUCLEOTIDE SEQUENCE [LARGE SCALE GENOMIC DNA]</scope>
</reference>
<protein>
    <recommendedName>
        <fullName evidence="3">GAF domain-containing protein</fullName>
    </recommendedName>
</protein>
<dbReference type="InterPro" id="IPR035965">
    <property type="entry name" value="PAS-like_dom_sf"/>
</dbReference>
<dbReference type="Proteomes" id="UP000289200">
    <property type="component" value="Unassembled WGS sequence"/>
</dbReference>
<proteinExistence type="predicted"/>
<organism evidence="1 2">
    <name type="scientific">Rhodoplanes serenus</name>
    <dbReference type="NCBI Taxonomy" id="200615"/>
    <lineage>
        <taxon>Bacteria</taxon>
        <taxon>Pseudomonadati</taxon>
        <taxon>Pseudomonadota</taxon>
        <taxon>Alphaproteobacteria</taxon>
        <taxon>Hyphomicrobiales</taxon>
        <taxon>Nitrobacteraceae</taxon>
        <taxon>Rhodoplanes</taxon>
    </lineage>
</organism>
<gene>
    <name evidence="1" type="ORF">RHODGE_RHODGE_02795</name>
</gene>
<dbReference type="AlphaFoldDB" id="A0A3S4B5F9"/>
<sequence length="465" mass="49471">MGEAVARRSCYLGDRCHRCTATSCAHHRWKDPIDVTAAIVPDPHGLSDLLGVWATCLGDAPVLPWQLDVRKNELTCLTGEPCGSGGDEVALILKNPAHARAMVLPEDQGRFFACVERIRALHPAATVVRVRESDGPGRWVAIVAMPDPGRAMWCVGLLADCSGLVDIVLGASSASRLDDMIAAIDDPVILMSARSRRPVAANPAARALLGAALDRPGGLSLDDLLRTSSGVGAAELFEALVFRGRWSGLLAVPSADGEVRLCTARIRALPDRTENLLWVALVPETTDAGDSSAEASRKVTLGEPPAAAVAALATAEDIPAMLRAILAHQPPGMAADAVMRSRIFIAENRVVVTGVARSSQAMPTAEAFPYEGSIAENIVRFGLDHLIVEDTSRSIKPIDWVLFIPKGIRSYFALPFFVGGVLHNVLIVCSTEVGRFGEADMRAFAPLLGPIEAALDRLEETRAAP</sequence>
<keyword evidence="2" id="KW-1185">Reference proteome</keyword>
<evidence type="ECO:0008006" key="3">
    <source>
        <dbReference type="Google" id="ProtNLM"/>
    </source>
</evidence>
<dbReference type="Gene3D" id="3.30.450.40">
    <property type="match status" value="1"/>
</dbReference>
<dbReference type="InterPro" id="IPR029016">
    <property type="entry name" value="GAF-like_dom_sf"/>
</dbReference>
<evidence type="ECO:0000313" key="1">
    <source>
        <dbReference type="EMBL" id="VCU09624.1"/>
    </source>
</evidence>
<comment type="caution">
    <text evidence="1">The sequence shown here is derived from an EMBL/GenBank/DDBJ whole genome shotgun (WGS) entry which is preliminary data.</text>
</comment>
<dbReference type="SUPFAM" id="SSF55785">
    <property type="entry name" value="PYP-like sensor domain (PAS domain)"/>
    <property type="match status" value="1"/>
</dbReference>
<accession>A0A3S4B5F9</accession>
<dbReference type="EMBL" id="UWOC01000150">
    <property type="protein sequence ID" value="VCU09624.1"/>
    <property type="molecule type" value="Genomic_DNA"/>
</dbReference>
<name>A0A3S4B5F9_9BRAD</name>